<keyword evidence="3" id="KW-1185">Reference proteome</keyword>
<comment type="caution">
    <text evidence="2">The sequence shown here is derived from an EMBL/GenBank/DDBJ whole genome shotgun (WGS) entry which is preliminary data.</text>
</comment>
<organism evidence="2 3">
    <name type="scientific">Pythium insidiosum</name>
    <name type="common">Pythiosis disease agent</name>
    <dbReference type="NCBI Taxonomy" id="114742"/>
    <lineage>
        <taxon>Eukaryota</taxon>
        <taxon>Sar</taxon>
        <taxon>Stramenopiles</taxon>
        <taxon>Oomycota</taxon>
        <taxon>Peronosporomycetes</taxon>
        <taxon>Pythiales</taxon>
        <taxon>Pythiaceae</taxon>
        <taxon>Pythium</taxon>
    </lineage>
</organism>
<name>A0AAD5Q3P1_PYTIN</name>
<proteinExistence type="predicted"/>
<dbReference type="EMBL" id="JAKCXM010000388">
    <property type="protein sequence ID" value="KAJ0394732.1"/>
    <property type="molecule type" value="Genomic_DNA"/>
</dbReference>
<sequence length="363" mass="38898">MGTAAQDAAASTIVLVGDVELELRVAPPVLTFARWGVERSSRAPVPLTISLRSREDADPTFSGSSSTVCVPLVITPPLTARFRLSTDGDGNDLLPLLDVASRRSTTLLVAFVPPSPTESDDLWDNFHDQLVIQSRLSRLTHSTQQSVCDGNMAPESRSDPPQTTTIEAFHEVVSSAKSSVALAMQRAKAELAVPVAKAVEPTARPPSASTGAAERARVQPRRLVKPPATLPTIGHPKCDSKGNQDQPTLPSDIGCSGPQGRSKANREAMVKPERRTLVPLRPQQELQSKAPNGPERRGTRQTNAATRRAPSTQQPKAVDDYDDDALKGFEDSEPEVDDAPLVPDDLAGTMRSLEEDDGGVFVL</sequence>
<evidence type="ECO:0000256" key="1">
    <source>
        <dbReference type="SAM" id="MobiDB-lite"/>
    </source>
</evidence>
<dbReference type="AlphaFoldDB" id="A0AAD5Q3P1"/>
<feature type="compositionally biased region" description="Basic and acidic residues" evidence="1">
    <location>
        <begin position="264"/>
        <end position="276"/>
    </location>
</feature>
<feature type="compositionally biased region" description="Polar residues" evidence="1">
    <location>
        <begin position="300"/>
        <end position="315"/>
    </location>
</feature>
<accession>A0AAD5Q3P1</accession>
<gene>
    <name evidence="2" type="ORF">P43SY_003762</name>
</gene>
<feature type="region of interest" description="Disordered" evidence="1">
    <location>
        <begin position="200"/>
        <end position="345"/>
    </location>
</feature>
<dbReference type="Proteomes" id="UP001209570">
    <property type="component" value="Unassembled WGS sequence"/>
</dbReference>
<evidence type="ECO:0000313" key="3">
    <source>
        <dbReference type="Proteomes" id="UP001209570"/>
    </source>
</evidence>
<protein>
    <submittedName>
        <fullName evidence="2">Uncharacterized protein</fullName>
    </submittedName>
</protein>
<reference evidence="2" key="1">
    <citation type="submission" date="2021-12" db="EMBL/GenBank/DDBJ databases">
        <title>Prjna785345.</title>
        <authorList>
            <person name="Rujirawat T."/>
            <person name="Krajaejun T."/>
        </authorList>
    </citation>
    <scope>NUCLEOTIDE SEQUENCE</scope>
    <source>
        <strain evidence="2">Pi057C3</strain>
    </source>
</reference>
<evidence type="ECO:0000313" key="2">
    <source>
        <dbReference type="EMBL" id="KAJ0394732.1"/>
    </source>
</evidence>